<dbReference type="PANTHER" id="PTHR42852">
    <property type="entry name" value="THIOL:DISULFIDE INTERCHANGE PROTEIN DSBE"/>
    <property type="match status" value="1"/>
</dbReference>
<dbReference type="CDD" id="cd02966">
    <property type="entry name" value="TlpA_like_family"/>
    <property type="match status" value="1"/>
</dbReference>
<protein>
    <submittedName>
        <fullName evidence="7">AhpC/TSA family protein</fullName>
    </submittedName>
</protein>
<feature type="domain" description="Thioredoxin" evidence="6">
    <location>
        <begin position="201"/>
        <end position="357"/>
    </location>
</feature>
<dbReference type="InterPro" id="IPR025380">
    <property type="entry name" value="DUF4369"/>
</dbReference>
<comment type="caution">
    <text evidence="7">The sequence shown here is derived from an EMBL/GenBank/DDBJ whole genome shotgun (WGS) entry which is preliminary data.</text>
</comment>
<dbReference type="InterPro" id="IPR036249">
    <property type="entry name" value="Thioredoxin-like_sf"/>
</dbReference>
<reference evidence="7 8" key="1">
    <citation type="submission" date="2019-02" db="EMBL/GenBank/DDBJ databases">
        <title>Isolation and identification of novel species under the genus Muribaculum.</title>
        <authorList>
            <person name="Miyake S."/>
            <person name="Ding Y."/>
            <person name="Low A."/>
            <person name="Soh M."/>
            <person name="Seedorf H."/>
        </authorList>
    </citation>
    <scope>NUCLEOTIDE SEQUENCE [LARGE SCALE GENOMIC DNA]</scope>
    <source>
        <strain evidence="7 8">TLL-A3</strain>
    </source>
</reference>
<sequence length="372" mass="40775">MFKTPLYMSKTSVMLTGALLALSACAIEAQSNYSVTFPVGAKADNTMAYLVDWDSAQKIDSVIVSNGTVRFEGKVDAPSIGRIMVGGKRGPVFFIEKGDVTINERGESSGTPLNDKFVEYRGKMAALSDEYKKLDQNDSVQAARGKAIISDYNAMPVNAYAANKDNVFGLYMYMQGAYELPLAQVESDMAQNKMLASSKQLQALHKTLKIQSETGEGKHYKDFVVEYNGKKEALSDYVKPGQVTIVDFWASWCGPCVRQLKVLKELYAKYKDRGLNVVGVAVWDKPEDTEKAIKSHELPWPCIVNAQTIPTDLYGIQGIPCIIVINSEGIIVSRDKQSEALVKDVDEVMAAYKPMAAVVPAAEELADTVAAF</sequence>
<gene>
    <name evidence="7" type="ORF">EZ315_10780</name>
</gene>
<evidence type="ECO:0000259" key="6">
    <source>
        <dbReference type="PROSITE" id="PS51352"/>
    </source>
</evidence>
<name>A0A4Z0V3F2_9BACT</name>
<dbReference type="Pfam" id="PF14289">
    <property type="entry name" value="DUF4369"/>
    <property type="match status" value="1"/>
</dbReference>
<dbReference type="EMBL" id="SJSA01000002">
    <property type="protein sequence ID" value="TGG36346.1"/>
    <property type="molecule type" value="Genomic_DNA"/>
</dbReference>
<evidence type="ECO:0000313" key="7">
    <source>
        <dbReference type="EMBL" id="TGG36346.1"/>
    </source>
</evidence>
<keyword evidence="2" id="KW-0201">Cytochrome c-type biogenesis</keyword>
<dbReference type="InterPro" id="IPR017937">
    <property type="entry name" value="Thioredoxin_CS"/>
</dbReference>
<evidence type="ECO:0000256" key="2">
    <source>
        <dbReference type="ARBA" id="ARBA00022748"/>
    </source>
</evidence>
<dbReference type="SUPFAM" id="SSF52833">
    <property type="entry name" value="Thioredoxin-like"/>
    <property type="match status" value="1"/>
</dbReference>
<keyword evidence="3" id="KW-1015">Disulfide bond</keyword>
<organism evidence="7 8">
    <name type="scientific">Duncaniella freteri</name>
    <dbReference type="NCBI Taxonomy" id="2530391"/>
    <lineage>
        <taxon>Bacteria</taxon>
        <taxon>Pseudomonadati</taxon>
        <taxon>Bacteroidota</taxon>
        <taxon>Bacteroidia</taxon>
        <taxon>Bacteroidales</taxon>
        <taxon>Muribaculaceae</taxon>
        <taxon>Duncaniella</taxon>
    </lineage>
</organism>
<dbReference type="Proteomes" id="UP000297635">
    <property type="component" value="Unassembled WGS sequence"/>
</dbReference>
<dbReference type="GO" id="GO:0017004">
    <property type="term" value="P:cytochrome complex assembly"/>
    <property type="evidence" value="ECO:0007669"/>
    <property type="project" value="UniProtKB-KW"/>
</dbReference>
<dbReference type="InterPro" id="IPR013766">
    <property type="entry name" value="Thioredoxin_domain"/>
</dbReference>
<keyword evidence="8" id="KW-1185">Reference proteome</keyword>
<dbReference type="PROSITE" id="PS51352">
    <property type="entry name" value="THIOREDOXIN_2"/>
    <property type="match status" value="1"/>
</dbReference>
<proteinExistence type="predicted"/>
<dbReference type="PANTHER" id="PTHR42852:SF6">
    <property type="entry name" value="THIOL:DISULFIDE INTERCHANGE PROTEIN DSBE"/>
    <property type="match status" value="1"/>
</dbReference>
<evidence type="ECO:0000256" key="1">
    <source>
        <dbReference type="ARBA" id="ARBA00004196"/>
    </source>
</evidence>
<comment type="subcellular location">
    <subcellularLocation>
        <location evidence="1">Cell envelope</location>
    </subcellularLocation>
</comment>
<dbReference type="GO" id="GO:0016491">
    <property type="term" value="F:oxidoreductase activity"/>
    <property type="evidence" value="ECO:0007669"/>
    <property type="project" value="InterPro"/>
</dbReference>
<evidence type="ECO:0000256" key="4">
    <source>
        <dbReference type="ARBA" id="ARBA00023284"/>
    </source>
</evidence>
<dbReference type="Pfam" id="PF00578">
    <property type="entry name" value="AhpC-TSA"/>
    <property type="match status" value="1"/>
</dbReference>
<dbReference type="InterPro" id="IPR000866">
    <property type="entry name" value="AhpC/TSA"/>
</dbReference>
<evidence type="ECO:0000256" key="5">
    <source>
        <dbReference type="SAM" id="SignalP"/>
    </source>
</evidence>
<feature type="signal peptide" evidence="5">
    <location>
        <begin position="1"/>
        <end position="26"/>
    </location>
</feature>
<dbReference type="InterPro" id="IPR050553">
    <property type="entry name" value="Thioredoxin_ResA/DsbE_sf"/>
</dbReference>
<dbReference type="GO" id="GO:0016209">
    <property type="term" value="F:antioxidant activity"/>
    <property type="evidence" value="ECO:0007669"/>
    <property type="project" value="InterPro"/>
</dbReference>
<dbReference type="Gene3D" id="3.40.30.10">
    <property type="entry name" value="Glutaredoxin"/>
    <property type="match status" value="1"/>
</dbReference>
<keyword evidence="5" id="KW-0732">Signal</keyword>
<feature type="chain" id="PRO_5021332131" evidence="5">
    <location>
        <begin position="27"/>
        <end position="372"/>
    </location>
</feature>
<dbReference type="GO" id="GO:0030313">
    <property type="term" value="C:cell envelope"/>
    <property type="evidence" value="ECO:0007669"/>
    <property type="project" value="UniProtKB-SubCell"/>
</dbReference>
<accession>A0A4Z0V3F2</accession>
<evidence type="ECO:0000313" key="8">
    <source>
        <dbReference type="Proteomes" id="UP000297635"/>
    </source>
</evidence>
<dbReference type="PROSITE" id="PS00194">
    <property type="entry name" value="THIOREDOXIN_1"/>
    <property type="match status" value="1"/>
</dbReference>
<evidence type="ECO:0000256" key="3">
    <source>
        <dbReference type="ARBA" id="ARBA00023157"/>
    </source>
</evidence>
<keyword evidence="4" id="KW-0676">Redox-active center</keyword>
<dbReference type="PROSITE" id="PS51257">
    <property type="entry name" value="PROKAR_LIPOPROTEIN"/>
    <property type="match status" value="1"/>
</dbReference>
<dbReference type="AlphaFoldDB" id="A0A4Z0V3F2"/>